<accession>A0A926P461</accession>
<dbReference type="InterPro" id="IPR032349">
    <property type="entry name" value="DUF4865"/>
</dbReference>
<organism evidence="1 2">
    <name type="scientific">Roseibium aggregatum</name>
    <dbReference type="NCBI Taxonomy" id="187304"/>
    <lineage>
        <taxon>Bacteria</taxon>
        <taxon>Pseudomonadati</taxon>
        <taxon>Pseudomonadota</taxon>
        <taxon>Alphaproteobacteria</taxon>
        <taxon>Hyphomicrobiales</taxon>
        <taxon>Stappiaceae</taxon>
        <taxon>Roseibium</taxon>
    </lineage>
</organism>
<evidence type="ECO:0000313" key="2">
    <source>
        <dbReference type="Proteomes" id="UP000598467"/>
    </source>
</evidence>
<reference evidence="1" key="1">
    <citation type="submission" date="2020-05" db="EMBL/GenBank/DDBJ databases">
        <title>Identification of trans-AT polyketide cluster in two marine bacteria, producers of a novel glutaramide-containing polyketide sesbanimide D and analogs.</title>
        <authorList>
            <person name="Kacar D."/>
            <person name="Rodriguez P."/>
            <person name="Canedo L."/>
            <person name="Gonzalez E."/>
            <person name="Galan B."/>
            <person name="De La Calle F."/>
            <person name="Garcia J.L."/>
        </authorList>
    </citation>
    <scope>NUCLEOTIDE SEQUENCE</scope>
    <source>
        <strain evidence="1">PHM038</strain>
    </source>
</reference>
<sequence length="186" mass="21247">MMAMQYHFVLPADYDMEIIARRIRDKGHLLDGFPHLRFKAYLFADRNDCDIGTCDNLYAPFYLWDAPAGADQFLTGPGFDVLSRDFGRPSVETWIGWHAELGDDLSRARFASREIRPIPAYSDLQALRARTVEETQTALTDSQAVACLTAFDPTSWNTLRFCLWQSPPERGSEETRLYRVGYVALP</sequence>
<gene>
    <name evidence="1" type="ORF">HK439_12365</name>
</gene>
<dbReference type="Pfam" id="PF16157">
    <property type="entry name" value="DUF4865"/>
    <property type="match status" value="1"/>
</dbReference>
<dbReference type="Proteomes" id="UP000598467">
    <property type="component" value="Unassembled WGS sequence"/>
</dbReference>
<dbReference type="AlphaFoldDB" id="A0A926P461"/>
<dbReference type="RefSeq" id="WP_190291812.1">
    <property type="nucleotide sequence ID" value="NZ_JABFCZ010000012.1"/>
</dbReference>
<comment type="caution">
    <text evidence="1">The sequence shown here is derived from an EMBL/GenBank/DDBJ whole genome shotgun (WGS) entry which is preliminary data.</text>
</comment>
<protein>
    <submittedName>
        <fullName evidence="1">DUF4865 family protein</fullName>
    </submittedName>
</protein>
<dbReference type="EMBL" id="JABFCZ010000012">
    <property type="protein sequence ID" value="MBD1547061.1"/>
    <property type="molecule type" value="Genomic_DNA"/>
</dbReference>
<proteinExistence type="predicted"/>
<name>A0A926P461_9HYPH</name>
<evidence type="ECO:0000313" key="1">
    <source>
        <dbReference type="EMBL" id="MBD1547061.1"/>
    </source>
</evidence>